<name>A0ABS2TVT3_9ACTN</name>
<comment type="caution">
    <text evidence="2">The sequence shown here is derived from an EMBL/GenBank/DDBJ whole genome shotgun (WGS) entry which is preliminary data.</text>
</comment>
<dbReference type="NCBIfam" id="NF046119">
    <property type="entry name" value="memb_SCO4225"/>
    <property type="match status" value="1"/>
</dbReference>
<proteinExistence type="predicted"/>
<keyword evidence="1" id="KW-1133">Transmembrane helix</keyword>
<keyword evidence="1" id="KW-0472">Membrane</keyword>
<feature type="transmembrane region" description="Helical" evidence="1">
    <location>
        <begin position="22"/>
        <end position="40"/>
    </location>
</feature>
<keyword evidence="1" id="KW-0812">Transmembrane</keyword>
<reference evidence="2 3" key="1">
    <citation type="submission" date="2021-01" db="EMBL/GenBank/DDBJ databases">
        <title>Streptomyces acididurans sp. nov., isolated from a peat swamp forest soil.</title>
        <authorList>
            <person name="Chantavorakit T."/>
            <person name="Duangmal K."/>
        </authorList>
    </citation>
    <scope>NUCLEOTIDE SEQUENCE [LARGE SCALE GENOMIC DNA]</scope>
    <source>
        <strain evidence="2 3">KK5PA1</strain>
    </source>
</reference>
<gene>
    <name evidence="2" type="ORF">ITX44_23505</name>
</gene>
<dbReference type="RefSeq" id="WP_205359317.1">
    <property type="nucleotide sequence ID" value="NZ_JADKYB010000013.1"/>
</dbReference>
<protein>
    <submittedName>
        <fullName evidence="2">Uncharacterized protein</fullName>
    </submittedName>
</protein>
<evidence type="ECO:0000313" key="3">
    <source>
        <dbReference type="Proteomes" id="UP000749040"/>
    </source>
</evidence>
<keyword evidence="3" id="KW-1185">Reference proteome</keyword>
<dbReference type="EMBL" id="JADKYB010000013">
    <property type="protein sequence ID" value="MBM9507449.1"/>
    <property type="molecule type" value="Genomic_DNA"/>
</dbReference>
<feature type="transmembrane region" description="Helical" evidence="1">
    <location>
        <begin position="52"/>
        <end position="71"/>
    </location>
</feature>
<evidence type="ECO:0000256" key="1">
    <source>
        <dbReference type="SAM" id="Phobius"/>
    </source>
</evidence>
<dbReference type="Pfam" id="PF25637">
    <property type="entry name" value="DUF7942"/>
    <property type="match status" value="1"/>
</dbReference>
<dbReference type="InterPro" id="IPR057702">
    <property type="entry name" value="DUF7942"/>
</dbReference>
<organism evidence="2 3">
    <name type="scientific">Actinacidiphila acididurans</name>
    <dbReference type="NCBI Taxonomy" id="2784346"/>
    <lineage>
        <taxon>Bacteria</taxon>
        <taxon>Bacillati</taxon>
        <taxon>Actinomycetota</taxon>
        <taxon>Actinomycetes</taxon>
        <taxon>Kitasatosporales</taxon>
        <taxon>Streptomycetaceae</taxon>
        <taxon>Actinacidiphila</taxon>
    </lineage>
</organism>
<evidence type="ECO:0000313" key="2">
    <source>
        <dbReference type="EMBL" id="MBM9507449.1"/>
    </source>
</evidence>
<dbReference type="Proteomes" id="UP000749040">
    <property type="component" value="Unassembled WGS sequence"/>
</dbReference>
<sequence length="118" mass="12814">MRIPTWAAAAARSLLRERVSRGYLWTVAIALALVLVDTAARSHLHLSPTEVVLMLLTLPWTPLLWSLFATLGGMNGGATAYGWWGWSLTVLAAVVSAVVNAGLLGWLARLRRRRIPAG</sequence>
<accession>A0ABS2TVT3</accession>
<feature type="transmembrane region" description="Helical" evidence="1">
    <location>
        <begin position="83"/>
        <end position="108"/>
    </location>
</feature>